<feature type="domain" description="Amidohydrolase-related" evidence="3">
    <location>
        <begin position="44"/>
        <end position="423"/>
    </location>
</feature>
<dbReference type="Pfam" id="PF01979">
    <property type="entry name" value="Amidohydro_1"/>
    <property type="match status" value="1"/>
</dbReference>
<evidence type="ECO:0000256" key="1">
    <source>
        <dbReference type="ARBA" id="ARBA00006745"/>
    </source>
</evidence>
<keyword evidence="5" id="KW-1185">Reference proteome</keyword>
<dbReference type="InterPro" id="IPR006680">
    <property type="entry name" value="Amidohydro-rel"/>
</dbReference>
<dbReference type="InterPro" id="IPR050287">
    <property type="entry name" value="MTA/SAH_deaminase"/>
</dbReference>
<name>A0ABT1WB35_9PROT</name>
<dbReference type="RefSeq" id="WP_422865588.1">
    <property type="nucleotide sequence ID" value="NZ_JAMSKV010000023.1"/>
</dbReference>
<evidence type="ECO:0000313" key="4">
    <source>
        <dbReference type="EMBL" id="MCQ8280101.1"/>
    </source>
</evidence>
<comment type="caution">
    <text evidence="4">The sequence shown here is derived from an EMBL/GenBank/DDBJ whole genome shotgun (WGS) entry which is preliminary data.</text>
</comment>
<keyword evidence="2" id="KW-0378">Hydrolase</keyword>
<dbReference type="PANTHER" id="PTHR43794:SF11">
    <property type="entry name" value="AMIDOHYDROLASE-RELATED DOMAIN-CONTAINING PROTEIN"/>
    <property type="match status" value="1"/>
</dbReference>
<evidence type="ECO:0000259" key="3">
    <source>
        <dbReference type="Pfam" id="PF01979"/>
    </source>
</evidence>
<dbReference type="Proteomes" id="UP001524587">
    <property type="component" value="Unassembled WGS sequence"/>
</dbReference>
<dbReference type="InterPro" id="IPR032466">
    <property type="entry name" value="Metal_Hydrolase"/>
</dbReference>
<accession>A0ABT1WB35</accession>
<dbReference type="PANTHER" id="PTHR43794">
    <property type="entry name" value="AMINOHYDROLASE SSNA-RELATED"/>
    <property type="match status" value="1"/>
</dbReference>
<comment type="similarity">
    <text evidence="1">Belongs to the metallo-dependent hydrolases superfamily. ATZ/TRZ family.</text>
</comment>
<dbReference type="SUPFAM" id="SSF51556">
    <property type="entry name" value="Metallo-dependent hydrolases"/>
    <property type="match status" value="1"/>
</dbReference>
<proteinExistence type="inferred from homology"/>
<evidence type="ECO:0000256" key="2">
    <source>
        <dbReference type="ARBA" id="ARBA00022801"/>
    </source>
</evidence>
<sequence>MARLLARPGHAAAIGPCVIEIDGGMIRRIRPAAPDDGAPLPVLAMPALADAHDHGRGLRSLAIGAADAPLELWISRLGAEPVVDPYLRAGAAFARLAESGVCAVNHCHNTQDGRALLEEARGVARAASAVGIRVGFAVPFAGRNPLVYGDERALLTALGPRAQAEAAARRGRTLEEGLALVERIAELEGPCFSVQYGPVGPQWVEDGALRAIARASAETGRRVHMHLFETQTQRDWADARYEGGLVAHLDRIGLLSDRLTLAHAVWLRPDEAELLAERGVTISLNPSSNLRLRSGLAPAALFHRAGLGFGIGLDGMSLDDDDDMLREVRLLRHLANAAQPGSHEEAIPVPALLDAAFVTGRRSIVGDDGGGRLQAGAPCDLMLLDLPALAGDVLDPDPDLIPLLLGRASRRHVRGMMVAGRMVVADGACTGVDRPAIEQALLSQARDVAARVARDPAWQQAREEGIRRFYAYNHHLLPDPDPEEAKKHHRRDDRR</sequence>
<gene>
    <name evidence="4" type="ORF">NFI95_16790</name>
</gene>
<protein>
    <submittedName>
        <fullName evidence="4">Amidohydrolase family protein</fullName>
    </submittedName>
</protein>
<reference evidence="4 5" key="1">
    <citation type="submission" date="2022-06" db="EMBL/GenBank/DDBJ databases">
        <title>Endosaccharibacter gen. nov., sp. nov., endophytic bacteria isolated from sugarcane.</title>
        <authorList>
            <person name="Pitiwittayakul N."/>
            <person name="Yukphan P."/>
            <person name="Charoenyingcharoen P."/>
            <person name="Tanasupawat S."/>
        </authorList>
    </citation>
    <scope>NUCLEOTIDE SEQUENCE [LARGE SCALE GENOMIC DNA]</scope>
    <source>
        <strain evidence="4 5">KSS8</strain>
    </source>
</reference>
<dbReference type="Gene3D" id="3.20.20.140">
    <property type="entry name" value="Metal-dependent hydrolases"/>
    <property type="match status" value="1"/>
</dbReference>
<dbReference type="SUPFAM" id="SSF51338">
    <property type="entry name" value="Composite domain of metallo-dependent hydrolases"/>
    <property type="match status" value="1"/>
</dbReference>
<evidence type="ECO:0000313" key="5">
    <source>
        <dbReference type="Proteomes" id="UP001524587"/>
    </source>
</evidence>
<organism evidence="4 5">
    <name type="scientific">Endosaccharibacter trunci</name>
    <dbReference type="NCBI Taxonomy" id="2812733"/>
    <lineage>
        <taxon>Bacteria</taxon>
        <taxon>Pseudomonadati</taxon>
        <taxon>Pseudomonadota</taxon>
        <taxon>Alphaproteobacteria</taxon>
        <taxon>Acetobacterales</taxon>
        <taxon>Acetobacteraceae</taxon>
        <taxon>Endosaccharibacter</taxon>
    </lineage>
</organism>
<dbReference type="InterPro" id="IPR011059">
    <property type="entry name" value="Metal-dep_hydrolase_composite"/>
</dbReference>
<dbReference type="EMBL" id="JAMSKV010000023">
    <property type="protein sequence ID" value="MCQ8280101.1"/>
    <property type="molecule type" value="Genomic_DNA"/>
</dbReference>